<reference evidence="7" key="1">
    <citation type="submission" date="2017-06" db="EMBL/GenBank/DDBJ databases">
        <authorList>
            <person name="Varghese N."/>
            <person name="Submissions S."/>
        </authorList>
    </citation>
    <scope>NUCLEOTIDE SEQUENCE [LARGE SCALE GENOMIC DNA]</scope>
    <source>
        <strain evidence="7">LNB2</strain>
    </source>
</reference>
<dbReference type="SUPFAM" id="SSF46785">
    <property type="entry name" value="Winged helix' DNA-binding domain"/>
    <property type="match status" value="1"/>
</dbReference>
<dbReference type="Gene3D" id="1.10.10.10">
    <property type="entry name" value="Winged helix-like DNA-binding domain superfamily/Winged helix DNA-binding domain"/>
    <property type="match status" value="1"/>
</dbReference>
<proteinExistence type="inferred from homology"/>
<dbReference type="PANTHER" id="PTHR30346:SF28">
    <property type="entry name" value="HTH-TYPE TRANSCRIPTIONAL REGULATOR CYNR"/>
    <property type="match status" value="1"/>
</dbReference>
<keyword evidence="7" id="KW-1185">Reference proteome</keyword>
<comment type="similarity">
    <text evidence="1">Belongs to the LysR transcriptional regulatory family.</text>
</comment>
<evidence type="ECO:0000259" key="5">
    <source>
        <dbReference type="PROSITE" id="PS50931"/>
    </source>
</evidence>
<dbReference type="CDD" id="cd08414">
    <property type="entry name" value="PBP2_LTTR_aromatics_like"/>
    <property type="match status" value="1"/>
</dbReference>
<accession>A0A239CHP3</accession>
<dbReference type="SUPFAM" id="SSF53850">
    <property type="entry name" value="Periplasmic binding protein-like II"/>
    <property type="match status" value="1"/>
</dbReference>
<dbReference type="GO" id="GO:0003700">
    <property type="term" value="F:DNA-binding transcription factor activity"/>
    <property type="evidence" value="ECO:0007669"/>
    <property type="project" value="InterPro"/>
</dbReference>
<dbReference type="EMBL" id="FZOS01000002">
    <property type="protein sequence ID" value="SNS19630.1"/>
    <property type="molecule type" value="Genomic_DNA"/>
</dbReference>
<dbReference type="Pfam" id="PF00126">
    <property type="entry name" value="HTH_1"/>
    <property type="match status" value="1"/>
</dbReference>
<dbReference type="PANTHER" id="PTHR30346">
    <property type="entry name" value="TRANSCRIPTIONAL DUAL REGULATOR HCAR-RELATED"/>
    <property type="match status" value="1"/>
</dbReference>
<dbReference type="InterPro" id="IPR005119">
    <property type="entry name" value="LysR_subst-bd"/>
</dbReference>
<dbReference type="GO" id="GO:0032993">
    <property type="term" value="C:protein-DNA complex"/>
    <property type="evidence" value="ECO:0007669"/>
    <property type="project" value="TreeGrafter"/>
</dbReference>
<dbReference type="FunFam" id="1.10.10.10:FF:000001">
    <property type="entry name" value="LysR family transcriptional regulator"/>
    <property type="match status" value="1"/>
</dbReference>
<dbReference type="Proteomes" id="UP000198281">
    <property type="component" value="Unassembled WGS sequence"/>
</dbReference>
<keyword evidence="2" id="KW-0805">Transcription regulation</keyword>
<evidence type="ECO:0000256" key="3">
    <source>
        <dbReference type="ARBA" id="ARBA00023125"/>
    </source>
</evidence>
<evidence type="ECO:0000256" key="1">
    <source>
        <dbReference type="ARBA" id="ARBA00009437"/>
    </source>
</evidence>
<gene>
    <name evidence="6" type="ORF">SAMN06295912_102217</name>
</gene>
<sequence>MLDIKSLSYFIAVAEDLHFSRAADRLHVAQSALSARIRQLEDRLDAPLFTRGKRAAVRLTEAGELFLVEARRTVQAAEQAENVGRRAGQGAIGHVAIGYVASAIFSGLLPELLRRFRAEHPDVEVRLTEMETPRQLAMIEDGLLDIGLVRARHDPPAGVLLTVLRRERMHVLLPAGHRLAASARVALADLSGETLISPHFDALSGFGGMLAGLARRDDFTPGPIRPVRDFLTVVGLVGGGYGVALVPDAVRRLAGDDVVLRPLDGADDLEAALSIAHAERPRGPTVAAFLKGVQAL</sequence>
<dbReference type="Pfam" id="PF03466">
    <property type="entry name" value="LysR_substrate"/>
    <property type="match status" value="1"/>
</dbReference>
<protein>
    <submittedName>
        <fullName evidence="6">DNA-binding transcriptional regulator, LysR family</fullName>
    </submittedName>
</protein>
<dbReference type="PRINTS" id="PR00039">
    <property type="entry name" value="HTHLYSR"/>
</dbReference>
<dbReference type="PROSITE" id="PS50931">
    <property type="entry name" value="HTH_LYSR"/>
    <property type="match status" value="1"/>
</dbReference>
<dbReference type="AlphaFoldDB" id="A0A239CHP3"/>
<dbReference type="InterPro" id="IPR036388">
    <property type="entry name" value="WH-like_DNA-bd_sf"/>
</dbReference>
<dbReference type="RefSeq" id="WP_179220700.1">
    <property type="nucleotide sequence ID" value="NZ_FZOS01000002.1"/>
</dbReference>
<name>A0A239CHP3_9SPHN</name>
<keyword evidence="4" id="KW-0804">Transcription</keyword>
<organism evidence="6 7">
    <name type="scientific">Edaphosphingomonas laterariae</name>
    <dbReference type="NCBI Taxonomy" id="861865"/>
    <lineage>
        <taxon>Bacteria</taxon>
        <taxon>Pseudomonadati</taxon>
        <taxon>Pseudomonadota</taxon>
        <taxon>Alphaproteobacteria</taxon>
        <taxon>Sphingomonadales</taxon>
        <taxon>Rhizorhabdaceae</taxon>
        <taxon>Edaphosphingomonas</taxon>
    </lineage>
</organism>
<dbReference type="Gene3D" id="3.40.190.10">
    <property type="entry name" value="Periplasmic binding protein-like II"/>
    <property type="match status" value="2"/>
</dbReference>
<dbReference type="InterPro" id="IPR036390">
    <property type="entry name" value="WH_DNA-bd_sf"/>
</dbReference>
<evidence type="ECO:0000256" key="4">
    <source>
        <dbReference type="ARBA" id="ARBA00023163"/>
    </source>
</evidence>
<evidence type="ECO:0000256" key="2">
    <source>
        <dbReference type="ARBA" id="ARBA00023015"/>
    </source>
</evidence>
<evidence type="ECO:0000313" key="6">
    <source>
        <dbReference type="EMBL" id="SNS19630.1"/>
    </source>
</evidence>
<feature type="domain" description="HTH lysR-type" evidence="5">
    <location>
        <begin position="2"/>
        <end position="60"/>
    </location>
</feature>
<evidence type="ECO:0000313" key="7">
    <source>
        <dbReference type="Proteomes" id="UP000198281"/>
    </source>
</evidence>
<dbReference type="GO" id="GO:0003677">
    <property type="term" value="F:DNA binding"/>
    <property type="evidence" value="ECO:0007669"/>
    <property type="project" value="UniProtKB-KW"/>
</dbReference>
<keyword evidence="3 6" id="KW-0238">DNA-binding</keyword>
<dbReference type="InterPro" id="IPR000847">
    <property type="entry name" value="LysR_HTH_N"/>
</dbReference>